<reference evidence="10" key="2">
    <citation type="submission" date="2015-07" db="EMBL/GenBank/DDBJ databases">
        <title>Draft Genome Sequences of Anaerolinea thermolimosa IMO-1, Bellilinea caldifistulae GOMI-1, Leptolinea tardivitalis YMTK-2, Levilinea saccharolytica KIBI-1,Longilinea arvoryzae KOME-1, Previously Described as Members of the Anaerolineaceae (Chloroflexi).</title>
        <authorList>
            <person name="Sekiguchi Y."/>
            <person name="Ohashi A."/>
            <person name="Matsuura N."/>
            <person name="Tourlousse M.D."/>
        </authorList>
    </citation>
    <scope>NUCLEOTIDE SEQUENCE [LARGE SCALE GENOMIC DNA]</scope>
    <source>
        <strain evidence="10">IMO-1</strain>
    </source>
</reference>
<keyword evidence="5 7" id="KW-1133">Transmembrane helix</keyword>
<evidence type="ECO:0000256" key="5">
    <source>
        <dbReference type="ARBA" id="ARBA00022989"/>
    </source>
</evidence>
<feature type="transmembrane region" description="Helical" evidence="7">
    <location>
        <begin position="274"/>
        <end position="298"/>
    </location>
</feature>
<dbReference type="Proteomes" id="UP000264141">
    <property type="component" value="Unassembled WGS sequence"/>
</dbReference>
<feature type="transmembrane region" description="Helical" evidence="7">
    <location>
        <begin position="357"/>
        <end position="375"/>
    </location>
</feature>
<evidence type="ECO:0000256" key="2">
    <source>
        <dbReference type="ARBA" id="ARBA00008929"/>
    </source>
</evidence>
<dbReference type="GO" id="GO:0005886">
    <property type="term" value="C:plasma membrane"/>
    <property type="evidence" value="ECO:0007669"/>
    <property type="project" value="UniProtKB-SubCell"/>
</dbReference>
<accession>A0A3D1JE08</accession>
<feature type="transmembrane region" description="Helical" evidence="7">
    <location>
        <begin position="52"/>
        <end position="76"/>
    </location>
</feature>
<evidence type="ECO:0000256" key="6">
    <source>
        <dbReference type="ARBA" id="ARBA00023136"/>
    </source>
</evidence>
<keyword evidence="3" id="KW-1003">Cell membrane</keyword>
<dbReference type="PANTHER" id="PTHR43044:SF2">
    <property type="entry name" value="POLYSULPHIDE REDUCTASE NRFD"/>
    <property type="match status" value="1"/>
</dbReference>
<keyword evidence="10" id="KW-1185">Reference proteome</keyword>
<keyword evidence="6 7" id="KW-0472">Membrane</keyword>
<name>A0A3D1JE08_9CHLR</name>
<feature type="transmembrane region" description="Helical" evidence="7">
    <location>
        <begin position="428"/>
        <end position="445"/>
    </location>
</feature>
<evidence type="ECO:0000313" key="11">
    <source>
        <dbReference type="Proteomes" id="UP000264141"/>
    </source>
</evidence>
<comment type="subcellular location">
    <subcellularLocation>
        <location evidence="1">Cell membrane</location>
        <topology evidence="1">Multi-pass membrane protein</topology>
    </subcellularLocation>
</comment>
<comment type="similarity">
    <text evidence="2">Belongs to the NrfD family.</text>
</comment>
<feature type="transmembrane region" description="Helical" evidence="7">
    <location>
        <begin position="382"/>
        <end position="399"/>
    </location>
</feature>
<organism evidence="9 11">
    <name type="scientific">Anaerolinea thermolimosa</name>
    <dbReference type="NCBI Taxonomy" id="229919"/>
    <lineage>
        <taxon>Bacteria</taxon>
        <taxon>Bacillati</taxon>
        <taxon>Chloroflexota</taxon>
        <taxon>Anaerolineae</taxon>
        <taxon>Anaerolineales</taxon>
        <taxon>Anaerolineaceae</taxon>
        <taxon>Anaerolinea</taxon>
    </lineage>
</organism>
<dbReference type="InterPro" id="IPR005614">
    <property type="entry name" value="NrfD-like"/>
</dbReference>
<evidence type="ECO:0000313" key="10">
    <source>
        <dbReference type="Proteomes" id="UP000253922"/>
    </source>
</evidence>
<reference evidence="9 11" key="3">
    <citation type="journal article" date="2018" name="Nat. Biotechnol.">
        <title>A standardized bacterial taxonomy based on genome phylogeny substantially revises the tree of life.</title>
        <authorList>
            <person name="Parks D.H."/>
            <person name="Chuvochina M."/>
            <person name="Waite D.W."/>
            <person name="Rinke C."/>
            <person name="Skarshewski A."/>
            <person name="Chaumeil P.A."/>
            <person name="Hugenholtz P."/>
        </authorList>
    </citation>
    <scope>NUCLEOTIDE SEQUENCE [LARGE SCALE GENOMIC DNA]</scope>
    <source>
        <strain evidence="9">UBA8781</strain>
    </source>
</reference>
<feature type="transmembrane region" description="Helical" evidence="7">
    <location>
        <begin position="88"/>
        <end position="114"/>
    </location>
</feature>
<gene>
    <name evidence="8" type="ORF">ATHL_03165</name>
    <name evidence="9" type="ORF">DEQ80_01065</name>
</gene>
<evidence type="ECO:0000256" key="1">
    <source>
        <dbReference type="ARBA" id="ARBA00004651"/>
    </source>
</evidence>
<dbReference type="Pfam" id="PF03916">
    <property type="entry name" value="NrfD"/>
    <property type="match status" value="1"/>
</dbReference>
<evidence type="ECO:0000256" key="3">
    <source>
        <dbReference type="ARBA" id="ARBA00022475"/>
    </source>
</evidence>
<feature type="transmembrane region" description="Helical" evidence="7">
    <location>
        <begin position="235"/>
        <end position="254"/>
    </location>
</feature>
<dbReference type="AlphaFoldDB" id="A0A3D1JE08"/>
<dbReference type="RefSeq" id="WP_062195736.1">
    <property type="nucleotide sequence ID" value="NZ_DF967966.1"/>
</dbReference>
<dbReference type="EMBL" id="DF967966">
    <property type="protein sequence ID" value="GAP08263.1"/>
    <property type="molecule type" value="Genomic_DNA"/>
</dbReference>
<evidence type="ECO:0000313" key="8">
    <source>
        <dbReference type="EMBL" id="GAP08263.1"/>
    </source>
</evidence>
<feature type="transmembrane region" description="Helical" evidence="7">
    <location>
        <begin position="178"/>
        <end position="197"/>
    </location>
</feature>
<keyword evidence="4 7" id="KW-0812">Transmembrane</keyword>
<dbReference type="EMBL" id="DPBP01000005">
    <property type="protein sequence ID" value="HCE16425.1"/>
    <property type="molecule type" value="Genomic_DNA"/>
</dbReference>
<protein>
    <submittedName>
        <fullName evidence="9">Polysulfide reductase</fullName>
    </submittedName>
    <submittedName>
        <fullName evidence="8">Polysulphide reductase</fullName>
    </submittedName>
</protein>
<dbReference type="PANTHER" id="PTHR43044">
    <property type="match status" value="1"/>
</dbReference>
<dbReference type="OrthoDB" id="9768846at2"/>
<feature type="transmembrane region" description="Helical" evidence="7">
    <location>
        <begin position="310"/>
        <end position="329"/>
    </location>
</feature>
<evidence type="ECO:0000256" key="4">
    <source>
        <dbReference type="ARBA" id="ARBA00022692"/>
    </source>
</evidence>
<proteinExistence type="inferred from homology"/>
<evidence type="ECO:0000313" key="9">
    <source>
        <dbReference type="EMBL" id="HCE16425.1"/>
    </source>
</evidence>
<dbReference type="STRING" id="229919.GCA_001050195_03104"/>
<feature type="transmembrane region" description="Helical" evidence="7">
    <location>
        <begin position="135"/>
        <end position="158"/>
    </location>
</feature>
<evidence type="ECO:0000256" key="7">
    <source>
        <dbReference type="SAM" id="Phobius"/>
    </source>
</evidence>
<reference evidence="8" key="1">
    <citation type="journal article" date="2015" name="Genome Announc.">
        <title>Draft Genome Sequences of Anaerolinea thermolimosa IMO-1, Bellilinea caldifistulae GOMI-1, Leptolinea tardivitalis YMTK-2, Levilinea saccharolytica KIBI-1, Longilinea arvoryzae KOME-1, Previously Described as Members of the Class Anaerolineae (Chloroflexi).</title>
        <authorList>
            <person name="Matsuura N."/>
            <person name="Tourlousse M.D."/>
            <person name="Ohashi A."/>
            <person name="Hugenholtz P."/>
            <person name="Sekiguchi Y."/>
        </authorList>
    </citation>
    <scope>NUCLEOTIDE SEQUENCE</scope>
    <source>
        <strain evidence="8">IMO-1</strain>
    </source>
</reference>
<dbReference type="Proteomes" id="UP000253922">
    <property type="component" value="Unassembled WGS sequence"/>
</dbReference>
<sequence length="481" mass="55498">MAVETQPVSPALNQPAREEEEALREQLMFDPRPREELNRMVMESMYSTSPRYWVAVGVLTALVLVCLVGMWGYMIFTGIGIAGIRKPIYWGVFIVTFVFWIGISHAGTFVSAILRVFKAEFRRPFTRAAELMTTFGLAAGALYPLIHLGRVWVFYWMIPYPNARWLWPNFRSPLVWDFLAITTYLLSSTIYLYLPLLPDLAMARDRTQGWRHAVYKALALGWRGTEAEWFRLRKAINIFAFAIIPVMFSVHTIVSWDFAVGQVGGWNSTIFGPYFIIGAILSGVSAVITILVILRATLKHMDYFIRPEHLDALGKLVLVFSMAWAYFFFNDYLVSWYGGYEVTRRILTLHATGPTAWVWYCMLFFNVVIPWLTLWSRKIRRTPWAMFIITVLINVGMYFERYTIIPMTLGHQRFPFDWGEYSPRLPEISIAFGTLCLFILLYLLASRLIPLVPVWEVREGQEAHKVVKVGKTVVPSVSELE</sequence>